<organism evidence="1 2">
    <name type="scientific">Streptomyces thermoalcalitolerans</name>
    <dbReference type="NCBI Taxonomy" id="65605"/>
    <lineage>
        <taxon>Bacteria</taxon>
        <taxon>Bacillati</taxon>
        <taxon>Actinomycetota</taxon>
        <taxon>Actinomycetes</taxon>
        <taxon>Kitasatosporales</taxon>
        <taxon>Streptomycetaceae</taxon>
        <taxon>Streptomyces</taxon>
    </lineage>
</organism>
<name>A0ABP3Z5J9_9ACTN</name>
<dbReference type="EMBL" id="BAAAHG010000023">
    <property type="protein sequence ID" value="GAA0915649.1"/>
    <property type="molecule type" value="Genomic_DNA"/>
</dbReference>
<gene>
    <name evidence="1" type="ORF">GCM10009549_31270</name>
</gene>
<dbReference type="Proteomes" id="UP001501005">
    <property type="component" value="Unassembled WGS sequence"/>
</dbReference>
<comment type="caution">
    <text evidence="1">The sequence shown here is derived from an EMBL/GenBank/DDBJ whole genome shotgun (WGS) entry which is preliminary data.</text>
</comment>
<proteinExistence type="predicted"/>
<reference evidence="2" key="1">
    <citation type="journal article" date="2019" name="Int. J. Syst. Evol. Microbiol.">
        <title>The Global Catalogue of Microorganisms (GCM) 10K type strain sequencing project: providing services to taxonomists for standard genome sequencing and annotation.</title>
        <authorList>
            <consortium name="The Broad Institute Genomics Platform"/>
            <consortium name="The Broad Institute Genome Sequencing Center for Infectious Disease"/>
            <person name="Wu L."/>
            <person name="Ma J."/>
        </authorList>
    </citation>
    <scope>NUCLEOTIDE SEQUENCE [LARGE SCALE GENOMIC DNA]</scope>
    <source>
        <strain evidence="2">JCM 10673</strain>
    </source>
</reference>
<evidence type="ECO:0000313" key="2">
    <source>
        <dbReference type="Proteomes" id="UP001501005"/>
    </source>
</evidence>
<protein>
    <submittedName>
        <fullName evidence="1">Uncharacterized protein</fullName>
    </submittedName>
</protein>
<keyword evidence="2" id="KW-1185">Reference proteome</keyword>
<evidence type="ECO:0000313" key="1">
    <source>
        <dbReference type="EMBL" id="GAA0915649.1"/>
    </source>
</evidence>
<sequence length="67" mass="6965">MRMRRSSSRALRTLPPALAGTGVRVTVCDIGPSRLIAHASPRAQGFLSGVTGTARGVLRLARTAHAG</sequence>
<accession>A0ABP3Z5J9</accession>